<evidence type="ECO:0000313" key="4">
    <source>
        <dbReference type="Proteomes" id="UP000093712"/>
    </source>
</evidence>
<feature type="signal peptide" evidence="1">
    <location>
        <begin position="1"/>
        <end position="30"/>
    </location>
</feature>
<sequence length="119" mass="12379">MRHHSGDVRTLRLVLLGIATGIGLAVPVHAEPSDAADPTGDDSAFLAELQKAGIAYPDDNGAVEAGKTVCRLANHGETALQVLNDLRAADPALTLHGAAMFVTIAARTYCPHQLDALDS</sequence>
<dbReference type="EMBL" id="LZME01000116">
    <property type="protein sequence ID" value="OBK82848.1"/>
    <property type="molecule type" value="Genomic_DNA"/>
</dbReference>
<dbReference type="Proteomes" id="UP000093712">
    <property type="component" value="Unassembled WGS sequence"/>
</dbReference>
<proteinExistence type="predicted"/>
<evidence type="ECO:0000256" key="1">
    <source>
        <dbReference type="SAM" id="SignalP"/>
    </source>
</evidence>
<protein>
    <recommendedName>
        <fullName evidence="2">DUF732 domain-containing protein</fullName>
    </recommendedName>
</protein>
<feature type="domain" description="DUF732" evidence="2">
    <location>
        <begin position="41"/>
        <end position="111"/>
    </location>
</feature>
<organism evidence="3 4">
    <name type="scientific">Mycolicibacter heraklionensis</name>
    <dbReference type="NCBI Taxonomy" id="512402"/>
    <lineage>
        <taxon>Bacteria</taxon>
        <taxon>Bacillati</taxon>
        <taxon>Actinomycetota</taxon>
        <taxon>Actinomycetes</taxon>
        <taxon>Mycobacteriales</taxon>
        <taxon>Mycobacteriaceae</taxon>
        <taxon>Mycolicibacter</taxon>
    </lineage>
</organism>
<accession>A0AA91EW91</accession>
<dbReference type="Pfam" id="PF05305">
    <property type="entry name" value="DUF732"/>
    <property type="match status" value="1"/>
</dbReference>
<keyword evidence="1" id="KW-0732">Signal</keyword>
<reference evidence="3 4" key="1">
    <citation type="submission" date="2016-06" db="EMBL/GenBank/DDBJ databases">
        <authorList>
            <person name="Sutton G."/>
            <person name="Brinkac L."/>
            <person name="Sanka R."/>
            <person name="Adams M."/>
            <person name="Lau E."/>
            <person name="Garcia-Basteiro A."/>
            <person name="Lopez-Varela E."/>
            <person name="Palencia S."/>
        </authorList>
    </citation>
    <scope>NUCLEOTIDE SEQUENCE [LARGE SCALE GENOMIC DNA]</scope>
    <source>
        <strain evidence="3 4">1211594.5</strain>
    </source>
</reference>
<evidence type="ECO:0000313" key="3">
    <source>
        <dbReference type="EMBL" id="OBK82848.1"/>
    </source>
</evidence>
<comment type="caution">
    <text evidence="3">The sequence shown here is derived from an EMBL/GenBank/DDBJ whole genome shotgun (WGS) entry which is preliminary data.</text>
</comment>
<feature type="chain" id="PRO_5041694541" description="DUF732 domain-containing protein" evidence="1">
    <location>
        <begin position="31"/>
        <end position="119"/>
    </location>
</feature>
<name>A0AA91EW91_9MYCO</name>
<dbReference type="AlphaFoldDB" id="A0AA91EW91"/>
<dbReference type="InterPro" id="IPR007969">
    <property type="entry name" value="DUF732"/>
</dbReference>
<gene>
    <name evidence="3" type="ORF">A5649_07890</name>
</gene>
<evidence type="ECO:0000259" key="2">
    <source>
        <dbReference type="Pfam" id="PF05305"/>
    </source>
</evidence>